<evidence type="ECO:0000259" key="1">
    <source>
        <dbReference type="Pfam" id="PF06439"/>
    </source>
</evidence>
<feature type="domain" description="3-keto-alpha-glucoside-1,2-lyase/3-keto-2-hydroxy-glucal hydratase" evidence="1">
    <location>
        <begin position="22"/>
        <end position="250"/>
    </location>
</feature>
<dbReference type="GO" id="GO:0016787">
    <property type="term" value="F:hydrolase activity"/>
    <property type="evidence" value="ECO:0007669"/>
    <property type="project" value="InterPro"/>
</dbReference>
<dbReference type="Pfam" id="PF06439">
    <property type="entry name" value="3keto-disac_hyd"/>
    <property type="match status" value="1"/>
</dbReference>
<dbReference type="Gene3D" id="2.60.120.560">
    <property type="entry name" value="Exo-inulinase, domain 1"/>
    <property type="match status" value="1"/>
</dbReference>
<evidence type="ECO:0000313" key="2">
    <source>
        <dbReference type="EMBL" id="SUZ90223.1"/>
    </source>
</evidence>
<dbReference type="InterPro" id="IPR010496">
    <property type="entry name" value="AL/BT2_dom"/>
</dbReference>
<reference evidence="2" key="1">
    <citation type="submission" date="2018-05" db="EMBL/GenBank/DDBJ databases">
        <authorList>
            <person name="Lanie J.A."/>
            <person name="Ng W.-L."/>
            <person name="Kazmierczak K.M."/>
            <person name="Andrzejewski T.M."/>
            <person name="Davidsen T.M."/>
            <person name="Wayne K.J."/>
            <person name="Tettelin H."/>
            <person name="Glass J.I."/>
            <person name="Rusch D."/>
            <person name="Podicherti R."/>
            <person name="Tsui H.-C.T."/>
            <person name="Winkler M.E."/>
        </authorList>
    </citation>
    <scope>NUCLEOTIDE SEQUENCE</scope>
</reference>
<accession>A0A381RMP5</accession>
<organism evidence="2">
    <name type="scientific">marine metagenome</name>
    <dbReference type="NCBI Taxonomy" id="408172"/>
    <lineage>
        <taxon>unclassified sequences</taxon>
        <taxon>metagenomes</taxon>
        <taxon>ecological metagenomes</taxon>
    </lineage>
</organism>
<sequence>MNIFFTYIFAIVLSFFLPKNNEWEYLFNGKNLDGWKIKIRGHKLGDNFNNTFKVKDGTLKVSYENYDSFDDKFGHIFFTNKKYKNYHLSLEYKFSGNHLKGAPGWSIKNSGVMLHCQDPETMLIEQDFPVSAETQLLGGLGKNKRTTANICTPGTDVDINSKKAKAHCINSTSKTYHEDDWVKIEVIVYSDSLIHHVIDNDTVLTYTNIRVGGDEVPSNYINKIGNPLKEGYISLQSEGHPVEFRNIKIKTNE</sequence>
<dbReference type="AlphaFoldDB" id="A0A381RMP5"/>
<proteinExistence type="predicted"/>
<gene>
    <name evidence="2" type="ORF">METZ01_LOCUS43077</name>
</gene>
<protein>
    <recommendedName>
        <fullName evidence="1">3-keto-alpha-glucoside-1,2-lyase/3-keto-2-hydroxy-glucal hydratase domain-containing protein</fullName>
    </recommendedName>
</protein>
<name>A0A381RMP5_9ZZZZ</name>
<dbReference type="EMBL" id="UINC01001877">
    <property type="protein sequence ID" value="SUZ90223.1"/>
    <property type="molecule type" value="Genomic_DNA"/>
</dbReference>